<organism evidence="1 2">
    <name type="scientific">Microthlaspi erraticum</name>
    <dbReference type="NCBI Taxonomy" id="1685480"/>
    <lineage>
        <taxon>Eukaryota</taxon>
        <taxon>Viridiplantae</taxon>
        <taxon>Streptophyta</taxon>
        <taxon>Embryophyta</taxon>
        <taxon>Tracheophyta</taxon>
        <taxon>Spermatophyta</taxon>
        <taxon>Magnoliopsida</taxon>
        <taxon>eudicotyledons</taxon>
        <taxon>Gunneridae</taxon>
        <taxon>Pentapetalae</taxon>
        <taxon>rosids</taxon>
        <taxon>malvids</taxon>
        <taxon>Brassicales</taxon>
        <taxon>Brassicaceae</taxon>
        <taxon>Coluteocarpeae</taxon>
        <taxon>Microthlaspi</taxon>
    </lineage>
</organism>
<accession>A0A6D2HIL2</accession>
<proteinExistence type="predicted"/>
<comment type="caution">
    <text evidence="1">The sequence shown here is derived from an EMBL/GenBank/DDBJ whole genome shotgun (WGS) entry which is preliminary data.</text>
</comment>
<dbReference type="EMBL" id="CACVBM020000210">
    <property type="protein sequence ID" value="CAA7015947.1"/>
    <property type="molecule type" value="Genomic_DNA"/>
</dbReference>
<evidence type="ECO:0000313" key="1">
    <source>
        <dbReference type="EMBL" id="CAA7015947.1"/>
    </source>
</evidence>
<protein>
    <submittedName>
        <fullName evidence="1">Uncharacterized protein</fullName>
    </submittedName>
</protein>
<keyword evidence="2" id="KW-1185">Reference proteome</keyword>
<evidence type="ECO:0000313" key="2">
    <source>
        <dbReference type="Proteomes" id="UP000467841"/>
    </source>
</evidence>
<sequence length="119" mass="13259">MQRTLNLLSIAAQVRRKSSSTRSRPSFPIDRSRINVSKVAAEEGAVDECYSEGPVGRVVWLLTQSYSVYFGFNIGGILLGDVVADLMEKEEKAKKDFAEDAETFALCMRRIKKGLVILD</sequence>
<reference evidence="1" key="1">
    <citation type="submission" date="2020-01" db="EMBL/GenBank/DDBJ databases">
        <authorList>
            <person name="Mishra B."/>
        </authorList>
    </citation>
    <scope>NUCLEOTIDE SEQUENCE [LARGE SCALE GENOMIC DNA]</scope>
</reference>
<name>A0A6D2HIL2_9BRAS</name>
<dbReference type="AlphaFoldDB" id="A0A6D2HIL2"/>
<dbReference type="Proteomes" id="UP000467841">
    <property type="component" value="Unassembled WGS sequence"/>
</dbReference>
<gene>
    <name evidence="1" type="ORF">MERR_LOCUS3182</name>
</gene>